<accession>A0A5D4H8R5</accession>
<dbReference type="PANTHER" id="PTHR12121:SF36">
    <property type="entry name" value="ENDONUCLEASE_EXONUCLEASE_PHOSPHATASE DOMAIN-CONTAINING PROTEIN"/>
    <property type="match status" value="1"/>
</dbReference>
<keyword evidence="2" id="KW-0378">Hydrolase</keyword>
<organism evidence="2 3">
    <name type="scientific">Sphingobacterium phlebotomi</name>
    <dbReference type="NCBI Taxonomy" id="2605433"/>
    <lineage>
        <taxon>Bacteria</taxon>
        <taxon>Pseudomonadati</taxon>
        <taxon>Bacteroidota</taxon>
        <taxon>Sphingobacteriia</taxon>
        <taxon>Sphingobacteriales</taxon>
        <taxon>Sphingobacteriaceae</taxon>
        <taxon>Sphingobacterium</taxon>
    </lineage>
</organism>
<dbReference type="SUPFAM" id="SSF56219">
    <property type="entry name" value="DNase I-like"/>
    <property type="match status" value="1"/>
</dbReference>
<dbReference type="InterPro" id="IPR005135">
    <property type="entry name" value="Endo/exonuclease/phosphatase"/>
</dbReference>
<keyword evidence="2" id="KW-0540">Nuclease</keyword>
<evidence type="ECO:0000259" key="1">
    <source>
        <dbReference type="Pfam" id="PF03372"/>
    </source>
</evidence>
<evidence type="ECO:0000313" key="3">
    <source>
        <dbReference type="Proteomes" id="UP000322362"/>
    </source>
</evidence>
<dbReference type="GO" id="GO:0004519">
    <property type="term" value="F:endonuclease activity"/>
    <property type="evidence" value="ECO:0007669"/>
    <property type="project" value="UniProtKB-KW"/>
</dbReference>
<dbReference type="RefSeq" id="WP_148918904.1">
    <property type="nucleotide sequence ID" value="NZ_VTAV01000004.1"/>
</dbReference>
<dbReference type="CDD" id="cd09083">
    <property type="entry name" value="EEP-1"/>
    <property type="match status" value="1"/>
</dbReference>
<evidence type="ECO:0000313" key="2">
    <source>
        <dbReference type="EMBL" id="TYR36652.1"/>
    </source>
</evidence>
<dbReference type="InterPro" id="IPR050410">
    <property type="entry name" value="CCR4/nocturin_mRNA_transcr"/>
</dbReference>
<dbReference type="AlphaFoldDB" id="A0A5D4H8R5"/>
<gene>
    <name evidence="2" type="ORF">FXV77_09115</name>
</gene>
<name>A0A5D4H8R5_9SPHI</name>
<dbReference type="PANTHER" id="PTHR12121">
    <property type="entry name" value="CARBON CATABOLITE REPRESSOR PROTEIN 4"/>
    <property type="match status" value="1"/>
</dbReference>
<dbReference type="InterPro" id="IPR036691">
    <property type="entry name" value="Endo/exonu/phosph_ase_sf"/>
</dbReference>
<keyword evidence="3" id="KW-1185">Reference proteome</keyword>
<reference evidence="2 3" key="1">
    <citation type="submission" date="2019-08" db="EMBL/GenBank/DDBJ databases">
        <title>Phlebobacter frassis gen. nov. sp. nov., a new member of family Sphingobacteriaceae isolated from sand fly rearing media.</title>
        <authorList>
            <person name="Kakumanu M.L."/>
            <person name="Marayati B.F."/>
            <person name="Wada-Katsumata A."/>
            <person name="Wasserberg G."/>
            <person name="Schal C."/>
            <person name="Apperson C.S."/>
            <person name="Ponnusamy L."/>
        </authorList>
    </citation>
    <scope>NUCLEOTIDE SEQUENCE [LARGE SCALE GENOMIC DNA]</scope>
    <source>
        <strain evidence="2 3">SSI9</strain>
    </source>
</reference>
<comment type="caution">
    <text evidence="2">The sequence shown here is derived from an EMBL/GenBank/DDBJ whole genome shotgun (WGS) entry which is preliminary data.</text>
</comment>
<keyword evidence="2" id="KW-0255">Endonuclease</keyword>
<dbReference type="GO" id="GO:0000175">
    <property type="term" value="F:3'-5'-RNA exonuclease activity"/>
    <property type="evidence" value="ECO:0007669"/>
    <property type="project" value="TreeGrafter"/>
</dbReference>
<dbReference type="Gene3D" id="3.60.10.10">
    <property type="entry name" value="Endonuclease/exonuclease/phosphatase"/>
    <property type="match status" value="1"/>
</dbReference>
<dbReference type="Proteomes" id="UP000322362">
    <property type="component" value="Unassembled WGS sequence"/>
</dbReference>
<feature type="domain" description="Endonuclease/exonuclease/phosphatase" evidence="1">
    <location>
        <begin position="36"/>
        <end position="281"/>
    </location>
</feature>
<dbReference type="Pfam" id="PF03372">
    <property type="entry name" value="Exo_endo_phos"/>
    <property type="match status" value="1"/>
</dbReference>
<protein>
    <submittedName>
        <fullName evidence="2">Endonuclease/exonuclease/phosphatase family protein</fullName>
    </submittedName>
</protein>
<proteinExistence type="predicted"/>
<sequence>MMRLLFIFTIIQYLIGLNIIRGTEIPPSSAITIRVASYNIRYASANDEKTGNAWAIRKEHVANLMLNHHFDIVGTQEGDSTQIDDLCRLMPAFGVVSANYGGKNNKLHTATIFFKKDKFEAMDSGVFWLSETPDVESIGWDASDTRLCQWVRFREIATSRTFYFFNTHFYWRKQVAKENSGPLLAEKLSSIAHHSPAIVTGDFNSTANSFQIKAIQKIAHDAFLISKTPPKGPEATGFPGGIFKGSPKNRIDYIFVSNTIDILDYTVIDNTYGDNRYPSDHLPVTSEIRF</sequence>
<keyword evidence="2" id="KW-0269">Exonuclease</keyword>
<dbReference type="EMBL" id="VTAV01000004">
    <property type="protein sequence ID" value="TYR36652.1"/>
    <property type="molecule type" value="Genomic_DNA"/>
</dbReference>